<reference evidence="1" key="1">
    <citation type="journal article" date="2019" name="bioRxiv">
        <title>The Genome of the Zebra Mussel, Dreissena polymorpha: A Resource for Invasive Species Research.</title>
        <authorList>
            <person name="McCartney M.A."/>
            <person name="Auch B."/>
            <person name="Kono T."/>
            <person name="Mallez S."/>
            <person name="Zhang Y."/>
            <person name="Obille A."/>
            <person name="Becker A."/>
            <person name="Abrahante J.E."/>
            <person name="Garbe J."/>
            <person name="Badalamenti J.P."/>
            <person name="Herman A."/>
            <person name="Mangelson H."/>
            <person name="Liachko I."/>
            <person name="Sullivan S."/>
            <person name="Sone E.D."/>
            <person name="Koren S."/>
            <person name="Silverstein K.A.T."/>
            <person name="Beckman K.B."/>
            <person name="Gohl D.M."/>
        </authorList>
    </citation>
    <scope>NUCLEOTIDE SEQUENCE</scope>
    <source>
        <strain evidence="1">Duluth1</strain>
        <tissue evidence="1">Whole animal</tissue>
    </source>
</reference>
<reference evidence="1" key="2">
    <citation type="submission" date="2020-11" db="EMBL/GenBank/DDBJ databases">
        <authorList>
            <person name="McCartney M.A."/>
            <person name="Auch B."/>
            <person name="Kono T."/>
            <person name="Mallez S."/>
            <person name="Becker A."/>
            <person name="Gohl D.M."/>
            <person name="Silverstein K.A.T."/>
            <person name="Koren S."/>
            <person name="Bechman K.B."/>
            <person name="Herman A."/>
            <person name="Abrahante J.E."/>
            <person name="Garbe J."/>
        </authorList>
    </citation>
    <scope>NUCLEOTIDE SEQUENCE</scope>
    <source>
        <strain evidence="1">Duluth1</strain>
        <tissue evidence="1">Whole animal</tissue>
    </source>
</reference>
<accession>A0A9D3Z3U9</accession>
<comment type="caution">
    <text evidence="1">The sequence shown here is derived from an EMBL/GenBank/DDBJ whole genome shotgun (WGS) entry which is preliminary data.</text>
</comment>
<proteinExistence type="predicted"/>
<dbReference type="Proteomes" id="UP000828390">
    <property type="component" value="Unassembled WGS sequence"/>
</dbReference>
<dbReference type="EMBL" id="JAIWYP010000014">
    <property type="protein sequence ID" value="KAH3710276.1"/>
    <property type="molecule type" value="Genomic_DNA"/>
</dbReference>
<protein>
    <submittedName>
        <fullName evidence="1">Uncharacterized protein</fullName>
    </submittedName>
</protein>
<gene>
    <name evidence="1" type="ORF">DPMN_069750</name>
</gene>
<evidence type="ECO:0000313" key="2">
    <source>
        <dbReference type="Proteomes" id="UP000828390"/>
    </source>
</evidence>
<dbReference type="AlphaFoldDB" id="A0A9D3Z3U9"/>
<organism evidence="1 2">
    <name type="scientific">Dreissena polymorpha</name>
    <name type="common">Zebra mussel</name>
    <name type="synonym">Mytilus polymorpha</name>
    <dbReference type="NCBI Taxonomy" id="45954"/>
    <lineage>
        <taxon>Eukaryota</taxon>
        <taxon>Metazoa</taxon>
        <taxon>Spiralia</taxon>
        <taxon>Lophotrochozoa</taxon>
        <taxon>Mollusca</taxon>
        <taxon>Bivalvia</taxon>
        <taxon>Autobranchia</taxon>
        <taxon>Heteroconchia</taxon>
        <taxon>Euheterodonta</taxon>
        <taxon>Imparidentia</taxon>
        <taxon>Neoheterodontei</taxon>
        <taxon>Myida</taxon>
        <taxon>Dreissenoidea</taxon>
        <taxon>Dreissenidae</taxon>
        <taxon>Dreissena</taxon>
    </lineage>
</organism>
<name>A0A9D3Z3U9_DREPO</name>
<evidence type="ECO:0000313" key="1">
    <source>
        <dbReference type="EMBL" id="KAH3710276.1"/>
    </source>
</evidence>
<keyword evidence="2" id="KW-1185">Reference proteome</keyword>
<sequence length="79" mass="9463">MVGEDVLTELPFAFCVRFVRQEAHCCPYILRFEMNRNTTEKEIALRNYIKQVWMNCVEVDARPFLYYLQYLTYGGLGER</sequence>